<gene>
    <name evidence="1" type="ORF">PSON_ATCC_30995.1.T0510346</name>
    <name evidence="2" type="ORF">PSON_ATCC_30995.1.T0510348</name>
</gene>
<dbReference type="EMBL" id="CAJJDN010000051">
    <property type="protein sequence ID" value="CAD8087713.1"/>
    <property type="molecule type" value="Genomic_DNA"/>
</dbReference>
<evidence type="ECO:0000313" key="3">
    <source>
        <dbReference type="Proteomes" id="UP000692954"/>
    </source>
</evidence>
<reference evidence="1" key="1">
    <citation type="submission" date="2021-01" db="EMBL/GenBank/DDBJ databases">
        <authorList>
            <consortium name="Genoscope - CEA"/>
            <person name="William W."/>
        </authorList>
    </citation>
    <scope>NUCLEOTIDE SEQUENCE</scope>
</reference>
<evidence type="ECO:0000313" key="2">
    <source>
        <dbReference type="EMBL" id="CAD8087717.1"/>
    </source>
</evidence>
<organism evidence="1 3">
    <name type="scientific">Paramecium sonneborni</name>
    <dbReference type="NCBI Taxonomy" id="65129"/>
    <lineage>
        <taxon>Eukaryota</taxon>
        <taxon>Sar</taxon>
        <taxon>Alveolata</taxon>
        <taxon>Ciliophora</taxon>
        <taxon>Intramacronucleata</taxon>
        <taxon>Oligohymenophorea</taxon>
        <taxon>Peniculida</taxon>
        <taxon>Parameciidae</taxon>
        <taxon>Paramecium</taxon>
    </lineage>
</organism>
<keyword evidence="3" id="KW-1185">Reference proteome</keyword>
<evidence type="ECO:0000313" key="1">
    <source>
        <dbReference type="EMBL" id="CAD8087713.1"/>
    </source>
</evidence>
<proteinExistence type="predicted"/>
<dbReference type="AlphaFoldDB" id="A0A8S1NDU9"/>
<protein>
    <submittedName>
        <fullName evidence="1">Uncharacterized protein</fullName>
    </submittedName>
</protein>
<accession>A0A8S1NDU9</accession>
<dbReference type="EMBL" id="CAJJDN010000051">
    <property type="protein sequence ID" value="CAD8087717.1"/>
    <property type="molecule type" value="Genomic_DNA"/>
</dbReference>
<sequence>MLSFYLQKYKNFRFELEFCLMKAIDNVLRSLVDYQKIVIQNLRYCKKQGIKLNVFQFKRKLYNQPSNSKSINENYLNQNYNFLFKKKNILGILNKFVQLQINRLISNNNNNKEMIQQQRQLEIIQEENEQNLTPKQQLKSHFSACSDSEFQTLQEDCSKTITQIIQNSLAQSLSQADIKQILEPEQQISLQHRQSVDINQQIVQYTEETTKKFQLFFQFYEESIDNWECVTTKDDIYIKQ</sequence>
<name>A0A8S1NDU9_9CILI</name>
<comment type="caution">
    <text evidence="1">The sequence shown here is derived from an EMBL/GenBank/DDBJ whole genome shotgun (WGS) entry which is preliminary data.</text>
</comment>
<dbReference type="Proteomes" id="UP000692954">
    <property type="component" value="Unassembled WGS sequence"/>
</dbReference>